<reference evidence="1" key="1">
    <citation type="submission" date="2020-06" db="EMBL/GenBank/DDBJ databases">
        <title>Analysis procedures for assessing recovery of high quality, complete, closed genomes from Nanopore long read metagenome sequencing.</title>
        <authorList>
            <person name="Bessarab I."/>
            <person name="Arumugam K."/>
            <person name="Haryono M."/>
            <person name="Liu X."/>
            <person name="Roy S."/>
            <person name="Zuniga-Montanez R.E."/>
            <person name="Qiu G."/>
            <person name="Drautz-Moses D.I."/>
            <person name="Law Y.Y."/>
            <person name="Wuertz S."/>
            <person name="Lauro F.M."/>
            <person name="Huson D.H."/>
            <person name="Williams R.B."/>
        </authorList>
    </citation>
    <scope>NUCLEOTIDE SEQUENCE [LARGE SCALE GENOMIC DNA]</scope>
    <source>
        <strain evidence="1">SSD2</strain>
    </source>
</reference>
<evidence type="ECO:0000313" key="2">
    <source>
        <dbReference type="Proteomes" id="UP000510621"/>
    </source>
</evidence>
<gene>
    <name evidence="1" type="ORF">HZT40_00060</name>
</gene>
<dbReference type="EMBL" id="CP059265">
    <property type="protein sequence ID" value="QLQ30276.1"/>
    <property type="molecule type" value="Genomic_DNA"/>
</dbReference>
<evidence type="ECO:0000313" key="1">
    <source>
        <dbReference type="EMBL" id="QLQ30276.1"/>
    </source>
</evidence>
<dbReference type="Proteomes" id="UP000510621">
    <property type="component" value="Chromosome"/>
</dbReference>
<name>A0A7L6AMC3_9GAMM</name>
<dbReference type="AlphaFoldDB" id="A0A7L6AMC3"/>
<keyword evidence="2" id="KW-1185">Reference proteome</keyword>
<dbReference type="KEGG" id="this:HZT40_00060"/>
<accession>A0A7L6AMC3</accession>
<organism evidence="1 2">
    <name type="scientific">Candidatus Thiothrix singaporensis</name>
    <dbReference type="NCBI Taxonomy" id="2799669"/>
    <lineage>
        <taxon>Bacteria</taxon>
        <taxon>Pseudomonadati</taxon>
        <taxon>Pseudomonadota</taxon>
        <taxon>Gammaproteobacteria</taxon>
        <taxon>Thiotrichales</taxon>
        <taxon>Thiotrichaceae</taxon>
        <taxon>Thiothrix</taxon>
    </lineage>
</organism>
<protein>
    <submittedName>
        <fullName evidence="1">Uncharacterized protein</fullName>
    </submittedName>
</protein>
<proteinExistence type="predicted"/>
<sequence length="168" mass="18867">MDEFLHKLHATGFVLPPEDATDGLYTRDQARFVLHSTFRLSLQELARQADKHSLPDADPLFAHLGFAPTAGFGASIAAALTGLPGADCQSLLRSAQKLSLLEMLQPEPPRWQLHPLLADYLRQHAPDSGSQERLHQWFLQHLPEPTAEDGQEADYTLWHELNHEHRLG</sequence>